<accession>A0ABS8D2D7</accession>
<dbReference type="EMBL" id="JAJBZT010000001">
    <property type="protein sequence ID" value="MCB6182337.1"/>
    <property type="molecule type" value="Genomic_DNA"/>
</dbReference>
<protein>
    <submittedName>
        <fullName evidence="1">Uncharacterized protein</fullName>
    </submittedName>
</protein>
<organism evidence="1 2">
    <name type="scientific">Leeia speluncae</name>
    <dbReference type="NCBI Taxonomy" id="2884804"/>
    <lineage>
        <taxon>Bacteria</taxon>
        <taxon>Pseudomonadati</taxon>
        <taxon>Pseudomonadota</taxon>
        <taxon>Betaproteobacteria</taxon>
        <taxon>Neisseriales</taxon>
        <taxon>Leeiaceae</taxon>
        <taxon>Leeia</taxon>
    </lineage>
</organism>
<reference evidence="1" key="1">
    <citation type="submission" date="2021-10" db="EMBL/GenBank/DDBJ databases">
        <title>The complete genome sequence of Leeia sp. TBRC 13508.</title>
        <authorList>
            <person name="Charoenyingcharoen P."/>
            <person name="Yukphan P."/>
        </authorList>
    </citation>
    <scope>NUCLEOTIDE SEQUENCE</scope>
    <source>
        <strain evidence="1">TBRC 13508</strain>
    </source>
</reference>
<comment type="caution">
    <text evidence="1">The sequence shown here is derived from an EMBL/GenBank/DDBJ whole genome shotgun (WGS) entry which is preliminary data.</text>
</comment>
<dbReference type="Proteomes" id="UP001165395">
    <property type="component" value="Unassembled WGS sequence"/>
</dbReference>
<evidence type="ECO:0000313" key="2">
    <source>
        <dbReference type="Proteomes" id="UP001165395"/>
    </source>
</evidence>
<gene>
    <name evidence="1" type="ORF">LIN78_02045</name>
</gene>
<sequence length="202" mass="22358">MSNHQETNGVAKPTEEMILFCPACGHVGDVADNYISCCPDGGNARLFPKYSAGLLKESFALLFGRVKRESTHQQPSMPDTLRQHVEKMVCLLENREWADLFTSLNSGDELAQRLEIAINDLVGAAQKPAVPDGIEQDAARYQALRKSFIAPEDTPLCYAIENEMHNMMTMIVSEQGEEAYPTEAEFDSMIDRAMLTAKKAGV</sequence>
<name>A0ABS8D2D7_9NEIS</name>
<dbReference type="RefSeq" id="WP_227177960.1">
    <property type="nucleotide sequence ID" value="NZ_JAJBZT010000001.1"/>
</dbReference>
<keyword evidence="2" id="KW-1185">Reference proteome</keyword>
<evidence type="ECO:0000313" key="1">
    <source>
        <dbReference type="EMBL" id="MCB6182337.1"/>
    </source>
</evidence>
<proteinExistence type="predicted"/>